<gene>
    <name evidence="2" type="ORF">F3059_10600</name>
</gene>
<organism evidence="2 3">
    <name type="scientific">Salibacter halophilus</name>
    <dbReference type="NCBI Taxonomy" id="1803916"/>
    <lineage>
        <taxon>Bacteria</taxon>
        <taxon>Pseudomonadati</taxon>
        <taxon>Bacteroidota</taxon>
        <taxon>Flavobacteriia</taxon>
        <taxon>Flavobacteriales</taxon>
        <taxon>Salibacteraceae</taxon>
        <taxon>Salibacter</taxon>
    </lineage>
</organism>
<keyword evidence="2" id="KW-0489">Methyltransferase</keyword>
<evidence type="ECO:0000313" key="3">
    <source>
        <dbReference type="Proteomes" id="UP000435357"/>
    </source>
</evidence>
<dbReference type="SUPFAM" id="SSF53335">
    <property type="entry name" value="S-adenosyl-L-methionine-dependent methyltransferases"/>
    <property type="match status" value="1"/>
</dbReference>
<protein>
    <submittedName>
        <fullName evidence="2">Class I SAM-dependent methyltransferase</fullName>
    </submittedName>
</protein>
<dbReference type="RefSeq" id="WP_151169027.1">
    <property type="nucleotide sequence ID" value="NZ_WACR01000008.1"/>
</dbReference>
<name>A0A6N6M8S4_9FLAO</name>
<dbReference type="GO" id="GO:0008168">
    <property type="term" value="F:methyltransferase activity"/>
    <property type="evidence" value="ECO:0007669"/>
    <property type="project" value="UniProtKB-KW"/>
</dbReference>
<dbReference type="InterPro" id="IPR013217">
    <property type="entry name" value="Methyltransf_12"/>
</dbReference>
<dbReference type="InterPro" id="IPR029063">
    <property type="entry name" value="SAM-dependent_MTases_sf"/>
</dbReference>
<comment type="caution">
    <text evidence="2">The sequence shown here is derived from an EMBL/GenBank/DDBJ whole genome shotgun (WGS) entry which is preliminary data.</text>
</comment>
<proteinExistence type="predicted"/>
<dbReference type="OrthoDB" id="836632at2"/>
<reference evidence="2 3" key="1">
    <citation type="submission" date="2019-09" db="EMBL/GenBank/DDBJ databases">
        <title>Genomes of Cryomorphaceae.</title>
        <authorList>
            <person name="Bowman J.P."/>
        </authorList>
    </citation>
    <scope>NUCLEOTIDE SEQUENCE [LARGE SCALE GENOMIC DNA]</scope>
    <source>
        <strain evidence="2 3">KCTC 52047</strain>
    </source>
</reference>
<keyword evidence="3" id="KW-1185">Reference proteome</keyword>
<dbReference type="Pfam" id="PF08242">
    <property type="entry name" value="Methyltransf_12"/>
    <property type="match status" value="1"/>
</dbReference>
<dbReference type="Proteomes" id="UP000435357">
    <property type="component" value="Unassembled WGS sequence"/>
</dbReference>
<dbReference type="AlphaFoldDB" id="A0A6N6M8S4"/>
<feature type="domain" description="Methyltransferase type 12" evidence="1">
    <location>
        <begin position="45"/>
        <end position="136"/>
    </location>
</feature>
<accession>A0A6N6M8S4</accession>
<keyword evidence="2" id="KW-0808">Transferase</keyword>
<dbReference type="EMBL" id="WACR01000008">
    <property type="protein sequence ID" value="KAB1063507.1"/>
    <property type="molecule type" value="Genomic_DNA"/>
</dbReference>
<dbReference type="GO" id="GO:0032259">
    <property type="term" value="P:methylation"/>
    <property type="evidence" value="ECO:0007669"/>
    <property type="project" value="UniProtKB-KW"/>
</dbReference>
<evidence type="ECO:0000259" key="1">
    <source>
        <dbReference type="Pfam" id="PF08242"/>
    </source>
</evidence>
<evidence type="ECO:0000313" key="2">
    <source>
        <dbReference type="EMBL" id="KAB1063507.1"/>
    </source>
</evidence>
<sequence>MRFVGYRLVAPFYETMRNFFFPSISKAQREFHRLDPKLVTKLAVVGGGSGDILNPLLEKFKNATIYFIEPSESMMEKAKKRFGTSRRIFFKEEYMEDINLEDIDVMVLPFVLDIIPERKMKAVAKSVIVSVKHKGFILFSDFVQKQDAFSKLKMLILYLIFLPFRGKLQMSLPDYNLFFGNFKHKLVSEKNFSNKTVTSRLYQVYKD</sequence>
<dbReference type="Gene3D" id="3.40.50.150">
    <property type="entry name" value="Vaccinia Virus protein VP39"/>
    <property type="match status" value="1"/>
</dbReference>